<feature type="transmembrane region" description="Helical" evidence="2">
    <location>
        <begin position="179"/>
        <end position="201"/>
    </location>
</feature>
<keyword evidence="4" id="KW-1185">Reference proteome</keyword>
<feature type="transmembrane region" description="Helical" evidence="2">
    <location>
        <begin position="270"/>
        <end position="289"/>
    </location>
</feature>
<proteinExistence type="predicted"/>
<protein>
    <submittedName>
        <fullName evidence="3">Uncharacterized protein</fullName>
    </submittedName>
</protein>
<dbReference type="EMBL" id="MU858096">
    <property type="protein sequence ID" value="KAK4214284.1"/>
    <property type="molecule type" value="Genomic_DNA"/>
</dbReference>
<feature type="transmembrane region" description="Helical" evidence="2">
    <location>
        <begin position="108"/>
        <end position="125"/>
    </location>
</feature>
<evidence type="ECO:0000256" key="2">
    <source>
        <dbReference type="SAM" id="Phobius"/>
    </source>
</evidence>
<feature type="compositionally biased region" description="Basic and acidic residues" evidence="1">
    <location>
        <begin position="20"/>
        <end position="41"/>
    </location>
</feature>
<feature type="transmembrane region" description="Helical" evidence="2">
    <location>
        <begin position="221"/>
        <end position="241"/>
    </location>
</feature>
<dbReference type="Proteomes" id="UP001301769">
    <property type="component" value="Unassembled WGS sequence"/>
</dbReference>
<dbReference type="AlphaFoldDB" id="A0AAN7B8H3"/>
<evidence type="ECO:0000313" key="4">
    <source>
        <dbReference type="Proteomes" id="UP001301769"/>
    </source>
</evidence>
<evidence type="ECO:0000313" key="3">
    <source>
        <dbReference type="EMBL" id="KAK4214284.1"/>
    </source>
</evidence>
<keyword evidence="2" id="KW-0472">Membrane</keyword>
<keyword evidence="2" id="KW-1133">Transmembrane helix</keyword>
<name>A0AAN7B8H3_9PEZI</name>
<feature type="region of interest" description="Disordered" evidence="1">
    <location>
        <begin position="1"/>
        <end position="41"/>
    </location>
</feature>
<feature type="transmembrane region" description="Helical" evidence="2">
    <location>
        <begin position="295"/>
        <end position="315"/>
    </location>
</feature>
<feature type="region of interest" description="Disordered" evidence="1">
    <location>
        <begin position="488"/>
        <end position="513"/>
    </location>
</feature>
<organism evidence="3 4">
    <name type="scientific">Rhypophila decipiens</name>
    <dbReference type="NCBI Taxonomy" id="261697"/>
    <lineage>
        <taxon>Eukaryota</taxon>
        <taxon>Fungi</taxon>
        <taxon>Dikarya</taxon>
        <taxon>Ascomycota</taxon>
        <taxon>Pezizomycotina</taxon>
        <taxon>Sordariomycetes</taxon>
        <taxon>Sordariomycetidae</taxon>
        <taxon>Sordariales</taxon>
        <taxon>Naviculisporaceae</taxon>
        <taxon>Rhypophila</taxon>
    </lineage>
</organism>
<keyword evidence="2" id="KW-0812">Transmembrane</keyword>
<reference evidence="3" key="1">
    <citation type="journal article" date="2023" name="Mol. Phylogenet. Evol.">
        <title>Genome-scale phylogeny and comparative genomics of the fungal order Sordariales.</title>
        <authorList>
            <person name="Hensen N."/>
            <person name="Bonometti L."/>
            <person name="Westerberg I."/>
            <person name="Brannstrom I.O."/>
            <person name="Guillou S."/>
            <person name="Cros-Aarteil S."/>
            <person name="Calhoun S."/>
            <person name="Haridas S."/>
            <person name="Kuo A."/>
            <person name="Mondo S."/>
            <person name="Pangilinan J."/>
            <person name="Riley R."/>
            <person name="LaButti K."/>
            <person name="Andreopoulos B."/>
            <person name="Lipzen A."/>
            <person name="Chen C."/>
            <person name="Yan M."/>
            <person name="Daum C."/>
            <person name="Ng V."/>
            <person name="Clum A."/>
            <person name="Steindorff A."/>
            <person name="Ohm R.A."/>
            <person name="Martin F."/>
            <person name="Silar P."/>
            <person name="Natvig D.O."/>
            <person name="Lalanne C."/>
            <person name="Gautier V."/>
            <person name="Ament-Velasquez S.L."/>
            <person name="Kruys A."/>
            <person name="Hutchinson M.I."/>
            <person name="Powell A.J."/>
            <person name="Barry K."/>
            <person name="Miller A.N."/>
            <person name="Grigoriev I.V."/>
            <person name="Debuchy R."/>
            <person name="Gladieux P."/>
            <person name="Hiltunen Thoren M."/>
            <person name="Johannesson H."/>
        </authorList>
    </citation>
    <scope>NUCLEOTIDE SEQUENCE</scope>
    <source>
        <strain evidence="3">PSN293</strain>
    </source>
</reference>
<sequence length="513" mass="57309">MTDRPGRSGAEAGFPTNAHPGDDPEYKHQHHRPQDGFLDSRFDHAPGRESLSFTRPTRWRTCSPLGGRQPRLRNDLHIAIGLLELANVGDVAANVWNTVPIPRGVQVGMWFGGLIALSMLFFVCLDARRSWQNFWGLWSERKQLKEQKSSLFCPGPPWNSCECLLQVNFKELLSEADRFVMVLLLGSAALMVGIGTCMAPFGESETGPIFTSSNHLTGFVGNGPCALYGVVNVAGAIFVCLRAFGHRRTAPEELENDTIKSLLGRRTNKILWFGGWNAIAAAGAGAAAMCTARYPFTYIGLVAASGASFYFNWFWRHELAYGRPFYEKAVEFEQRHLLRAISHTHGLLEQVSRGEVPFGLTMAYIARYDVFEEFCLDVLQNRRLRGQMLGPGPYPVTIQIQRERFVAMVQDTEAGDEFRQKIERAATQSLLEFLTYRERWLLEMLGCHITIHSFRRTSPALCTGGAVVDVESCLSEMSEMSEICSSKMSSDFMTARPTPEASPKPARSTETTE</sequence>
<accession>A0AAN7B8H3</accession>
<reference evidence="3" key="2">
    <citation type="submission" date="2023-05" db="EMBL/GenBank/DDBJ databases">
        <authorList>
            <consortium name="Lawrence Berkeley National Laboratory"/>
            <person name="Steindorff A."/>
            <person name="Hensen N."/>
            <person name="Bonometti L."/>
            <person name="Westerberg I."/>
            <person name="Brannstrom I.O."/>
            <person name="Guillou S."/>
            <person name="Cros-Aarteil S."/>
            <person name="Calhoun S."/>
            <person name="Haridas S."/>
            <person name="Kuo A."/>
            <person name="Mondo S."/>
            <person name="Pangilinan J."/>
            <person name="Riley R."/>
            <person name="Labutti K."/>
            <person name="Andreopoulos B."/>
            <person name="Lipzen A."/>
            <person name="Chen C."/>
            <person name="Yanf M."/>
            <person name="Daum C."/>
            <person name="Ng V."/>
            <person name="Clum A."/>
            <person name="Ohm R."/>
            <person name="Martin F."/>
            <person name="Silar P."/>
            <person name="Natvig D."/>
            <person name="Lalanne C."/>
            <person name="Gautier V."/>
            <person name="Ament-Velasquez S.L."/>
            <person name="Kruys A."/>
            <person name="Hutchinson M.I."/>
            <person name="Powell A.J."/>
            <person name="Barry K."/>
            <person name="Miller A.N."/>
            <person name="Grigoriev I.V."/>
            <person name="Debuchy R."/>
            <person name="Gladieux P."/>
            <person name="Thoren M.H."/>
            <person name="Johannesson H."/>
        </authorList>
    </citation>
    <scope>NUCLEOTIDE SEQUENCE</scope>
    <source>
        <strain evidence="3">PSN293</strain>
    </source>
</reference>
<evidence type="ECO:0000256" key="1">
    <source>
        <dbReference type="SAM" id="MobiDB-lite"/>
    </source>
</evidence>
<gene>
    <name evidence="3" type="ORF">QBC37DRAFT_284187</name>
</gene>
<comment type="caution">
    <text evidence="3">The sequence shown here is derived from an EMBL/GenBank/DDBJ whole genome shotgun (WGS) entry which is preliminary data.</text>
</comment>